<dbReference type="EMBL" id="CP019434">
    <property type="protein sequence ID" value="APZ41959.1"/>
    <property type="molecule type" value="Genomic_DNA"/>
</dbReference>
<dbReference type="Proteomes" id="UP000243807">
    <property type="component" value="Chromosome"/>
</dbReference>
<dbReference type="SUPFAM" id="SSF52540">
    <property type="entry name" value="P-loop containing nucleoside triphosphate hydrolases"/>
    <property type="match status" value="1"/>
</dbReference>
<name>A0A1P8UDU3_9GAMM</name>
<gene>
    <name evidence="4" type="ORF">BW247_01635</name>
</gene>
<dbReference type="GO" id="GO:0016887">
    <property type="term" value="F:ATP hydrolysis activity"/>
    <property type="evidence" value="ECO:0007669"/>
    <property type="project" value="InterPro"/>
</dbReference>
<dbReference type="KEGG" id="afy:BW247_01635"/>
<sequence length="210" mass="22602">MQPSPPLATTSLLDVCALRGSVFADINLQLAAGECVALSGPSGSGKTVLLRALVDLDPNEGEVALDGEPRRSFAPAEWRRSVALVPAEPAWWGTLVSEHFPVGCKPPLAMLGLSAQALDWEVARCSSGERQRLALLRALVREPRVLLLDEATANLDETSRGRVEVLIADFQRSGGAVLWVTHDAAQAARVAQRWLTLRDGRLLQVDTAHT</sequence>
<dbReference type="Pfam" id="PF00005">
    <property type="entry name" value="ABC_tran"/>
    <property type="match status" value="1"/>
</dbReference>
<dbReference type="InterPro" id="IPR003439">
    <property type="entry name" value="ABC_transporter-like_ATP-bd"/>
</dbReference>
<dbReference type="OrthoDB" id="4408248at2"/>
<dbReference type="PROSITE" id="PS50893">
    <property type="entry name" value="ABC_TRANSPORTER_2"/>
    <property type="match status" value="1"/>
</dbReference>
<evidence type="ECO:0000256" key="1">
    <source>
        <dbReference type="ARBA" id="ARBA00022741"/>
    </source>
</evidence>
<reference evidence="4 5" key="1">
    <citation type="submission" date="2017-01" db="EMBL/GenBank/DDBJ databases">
        <title>Draft sequence of Acidihalobacter ferrooxidans strain DSM 14175 (strain V8).</title>
        <authorList>
            <person name="Khaleque H.N."/>
            <person name="Ramsay J.P."/>
            <person name="Murphy R.J.T."/>
            <person name="Kaksonen A.H."/>
            <person name="Boxall N.J."/>
            <person name="Watkin E.L.J."/>
        </authorList>
    </citation>
    <scope>NUCLEOTIDE SEQUENCE [LARGE SCALE GENOMIC DNA]</scope>
    <source>
        <strain evidence="4 5">V8</strain>
    </source>
</reference>
<evidence type="ECO:0000313" key="5">
    <source>
        <dbReference type="Proteomes" id="UP000243807"/>
    </source>
</evidence>
<proteinExistence type="predicted"/>
<evidence type="ECO:0000259" key="3">
    <source>
        <dbReference type="PROSITE" id="PS50893"/>
    </source>
</evidence>
<protein>
    <recommendedName>
        <fullName evidence="3">ABC transporter domain-containing protein</fullName>
    </recommendedName>
</protein>
<dbReference type="CDD" id="cd00267">
    <property type="entry name" value="ABC_ATPase"/>
    <property type="match status" value="1"/>
</dbReference>
<feature type="domain" description="ABC transporter" evidence="3">
    <location>
        <begin position="7"/>
        <end position="210"/>
    </location>
</feature>
<keyword evidence="2" id="KW-0067">ATP-binding</keyword>
<dbReference type="PANTHER" id="PTHR43119:SF1">
    <property type="entry name" value="ABC TRANSPORTER DOMAIN-CONTAINING PROTEIN"/>
    <property type="match status" value="1"/>
</dbReference>
<accession>A0A1P8UDU3</accession>
<dbReference type="PROSITE" id="PS00211">
    <property type="entry name" value="ABC_TRANSPORTER_1"/>
    <property type="match status" value="1"/>
</dbReference>
<dbReference type="GO" id="GO:0005524">
    <property type="term" value="F:ATP binding"/>
    <property type="evidence" value="ECO:0007669"/>
    <property type="project" value="UniProtKB-KW"/>
</dbReference>
<evidence type="ECO:0000256" key="2">
    <source>
        <dbReference type="ARBA" id="ARBA00022840"/>
    </source>
</evidence>
<dbReference type="PANTHER" id="PTHR43119">
    <property type="entry name" value="ABC TRANSPORT PROTEIN ATP-BINDING COMPONENT-RELATED"/>
    <property type="match status" value="1"/>
</dbReference>
<dbReference type="InterPro" id="IPR027417">
    <property type="entry name" value="P-loop_NTPase"/>
</dbReference>
<evidence type="ECO:0000313" key="4">
    <source>
        <dbReference type="EMBL" id="APZ41959.1"/>
    </source>
</evidence>
<dbReference type="InterPro" id="IPR017871">
    <property type="entry name" value="ABC_transporter-like_CS"/>
</dbReference>
<organism evidence="4 5">
    <name type="scientific">Acidihalobacter ferrooxydans</name>
    <dbReference type="NCBI Taxonomy" id="1765967"/>
    <lineage>
        <taxon>Bacteria</taxon>
        <taxon>Pseudomonadati</taxon>
        <taxon>Pseudomonadota</taxon>
        <taxon>Gammaproteobacteria</taxon>
        <taxon>Chromatiales</taxon>
        <taxon>Ectothiorhodospiraceae</taxon>
        <taxon>Acidihalobacter</taxon>
    </lineage>
</organism>
<dbReference type="SMART" id="SM00382">
    <property type="entry name" value="AAA"/>
    <property type="match status" value="1"/>
</dbReference>
<dbReference type="STRING" id="1765967.BW247_01635"/>
<dbReference type="AlphaFoldDB" id="A0A1P8UDU3"/>
<dbReference type="RefSeq" id="WP_076835306.1">
    <property type="nucleotide sequence ID" value="NZ_CP019434.1"/>
</dbReference>
<dbReference type="InterPro" id="IPR003593">
    <property type="entry name" value="AAA+_ATPase"/>
</dbReference>
<keyword evidence="1" id="KW-0547">Nucleotide-binding</keyword>
<keyword evidence="5" id="KW-1185">Reference proteome</keyword>
<dbReference type="Gene3D" id="3.40.50.300">
    <property type="entry name" value="P-loop containing nucleotide triphosphate hydrolases"/>
    <property type="match status" value="1"/>
</dbReference>